<evidence type="ECO:0000256" key="8">
    <source>
        <dbReference type="ARBA" id="ARBA00040444"/>
    </source>
</evidence>
<dbReference type="EMBL" id="MCGO01000011">
    <property type="protein sequence ID" value="ORY48739.1"/>
    <property type="molecule type" value="Genomic_DNA"/>
</dbReference>
<protein>
    <recommendedName>
        <fullName evidence="8">Exportin-4</fullName>
    </recommendedName>
</protein>
<name>A0A1Y2CNW8_9FUNG</name>
<sequence length="1134" mass="126708">MDAQQQHQAQLVLNACLSLGNPLDATAYKQATDTLESLKDAPNALPTCTFILENTVDPAVQFHIANVIKEIIIRHFSSFSIGDLVQLRGFLMNYLLSKCRDAAGTQALDTNNATVKKLAHTIVVLVKRCWLDESIREDRQRYFQGLEALRRSGDLFNKHVALNILDQMLGEFSAEASAFGLPWDFHSSCRSTFEESELPRLFHMVMEALHEYITNPSMLNVKAELTCARRCVAIALKILKWEFVSLGNVMAGSFEKLDALDSHDGSGRFPASWTGALIRPEIVDTVFKIHQLLLPHDISGNTAKLITHLAAVNGPVFPDSATEVGFVKYLLELLESLTTNFRASTTPSQTNLSNDAGDELVALADMMKRVFTTHKLETLRHIPTFFNFLSAVVHFTLFCMDCMKSAISMLSDGEDCAGMIATDVMLEMWASFVDQSNTLLQSSPPDEFSSTLTNFLRSLSLPLFSSHLEMRLALATQQVSNADDDEEGLMEDEVAYSDQLDYLTVIARWDVPGCCGLLKNLLSEEWGRVASIFEGHGLGLDEQARNVCLERIHWIVLICEHVLADSGDGEVPMVPDALMTTSASATSSEADIVVSLSNTIFQILGIFSNVQPGSPQIDFCSPLIVETLFLFLNRWSKTYLFINSSDYSKMSNSLAHSYSVTGGGSQLFDFMIQVAQQNFILWKSEEGVLNAIISLLQGFAVRGVARDRMIQSARFQELINIFVINIKDMPTSTHSPMIRVLATISTQGSNPELEANYFHELTAMLKARLFAVVQRPDFARVFQTQKVKNEVVNTLEMYEGLCLAADYNTAGTIFEAMIDYLGMFGKLFQFYKNVPEVNLYVLRVFSEVAKMLSLHEASLEHRKLFYSSYTSVLKIYSNSNIGVKTSASYDEDDRFNDLSTVLETLSNLILVESRDEDRYDVVFFGVNMVLPLITAEMLKYPSLSQKSLELVGNVVKHFPSKLLAIDTEVLDNILSVLRFGTTESSVLEVQKLSFEAITGVVRFCVSEMRDGESETTALYPSIDATLQHILDYMLFKEFDPELIESVGETLYMLVVLRHDVYINLAKQLLESQPTAERRARLEAAFGELTVCIERAAITAGQKGGDGLLSFAEYKLYSEGLVKFLMNVRGFLRIR</sequence>
<evidence type="ECO:0000256" key="7">
    <source>
        <dbReference type="ARBA" id="ARBA00023242"/>
    </source>
</evidence>
<evidence type="ECO:0000313" key="10">
    <source>
        <dbReference type="Proteomes" id="UP000193642"/>
    </source>
</evidence>
<evidence type="ECO:0000256" key="2">
    <source>
        <dbReference type="ARBA" id="ARBA00004496"/>
    </source>
</evidence>
<comment type="caution">
    <text evidence="9">The sequence shown here is derived from an EMBL/GenBank/DDBJ whole genome shotgun (WGS) entry which is preliminary data.</text>
</comment>
<comment type="subcellular location">
    <subcellularLocation>
        <location evidence="2">Cytoplasm</location>
    </subcellularLocation>
    <subcellularLocation>
        <location evidence="1">Nucleus</location>
    </subcellularLocation>
</comment>
<dbReference type="GO" id="GO:0006611">
    <property type="term" value="P:protein export from nucleus"/>
    <property type="evidence" value="ECO:0007669"/>
    <property type="project" value="TreeGrafter"/>
</dbReference>
<reference evidence="9 10" key="1">
    <citation type="submission" date="2016-07" db="EMBL/GenBank/DDBJ databases">
        <title>Pervasive Adenine N6-methylation of Active Genes in Fungi.</title>
        <authorList>
            <consortium name="DOE Joint Genome Institute"/>
            <person name="Mondo S.J."/>
            <person name="Dannebaum R.O."/>
            <person name="Kuo R.C."/>
            <person name="Labutti K."/>
            <person name="Haridas S."/>
            <person name="Kuo A."/>
            <person name="Salamov A."/>
            <person name="Ahrendt S.R."/>
            <person name="Lipzen A."/>
            <person name="Sullivan W."/>
            <person name="Andreopoulos W.B."/>
            <person name="Clum A."/>
            <person name="Lindquist E."/>
            <person name="Daum C."/>
            <person name="Ramamoorthy G.K."/>
            <person name="Gryganskyi A."/>
            <person name="Culley D."/>
            <person name="Magnuson J.K."/>
            <person name="James T.Y."/>
            <person name="O'Malley M.A."/>
            <person name="Stajich J.E."/>
            <person name="Spatafora J.W."/>
            <person name="Visel A."/>
            <person name="Grigoriev I.V."/>
        </authorList>
    </citation>
    <scope>NUCLEOTIDE SEQUENCE [LARGE SCALE GENOMIC DNA]</scope>
    <source>
        <strain evidence="9 10">JEL800</strain>
    </source>
</reference>
<dbReference type="InterPro" id="IPR044189">
    <property type="entry name" value="XPO4/7-like"/>
</dbReference>
<dbReference type="GO" id="GO:0005643">
    <property type="term" value="C:nuclear pore"/>
    <property type="evidence" value="ECO:0007669"/>
    <property type="project" value="TreeGrafter"/>
</dbReference>
<keyword evidence="6" id="KW-0653">Protein transport</keyword>
<evidence type="ECO:0000256" key="6">
    <source>
        <dbReference type="ARBA" id="ARBA00022927"/>
    </source>
</evidence>
<evidence type="ECO:0000256" key="3">
    <source>
        <dbReference type="ARBA" id="ARBA00009466"/>
    </source>
</evidence>
<keyword evidence="4" id="KW-0813">Transport</keyword>
<evidence type="ECO:0000256" key="4">
    <source>
        <dbReference type="ARBA" id="ARBA00022448"/>
    </source>
</evidence>
<dbReference type="InterPro" id="IPR011989">
    <property type="entry name" value="ARM-like"/>
</dbReference>
<organism evidence="9 10">
    <name type="scientific">Rhizoclosmatium globosum</name>
    <dbReference type="NCBI Taxonomy" id="329046"/>
    <lineage>
        <taxon>Eukaryota</taxon>
        <taxon>Fungi</taxon>
        <taxon>Fungi incertae sedis</taxon>
        <taxon>Chytridiomycota</taxon>
        <taxon>Chytridiomycota incertae sedis</taxon>
        <taxon>Chytridiomycetes</taxon>
        <taxon>Chytridiales</taxon>
        <taxon>Chytriomycetaceae</taxon>
        <taxon>Rhizoclosmatium</taxon>
    </lineage>
</organism>
<evidence type="ECO:0000256" key="1">
    <source>
        <dbReference type="ARBA" id="ARBA00004123"/>
    </source>
</evidence>
<keyword evidence="10" id="KW-1185">Reference proteome</keyword>
<dbReference type="PANTHER" id="PTHR12596:SF1">
    <property type="entry name" value="EXPORTIN-4"/>
    <property type="match status" value="1"/>
</dbReference>
<evidence type="ECO:0000313" key="9">
    <source>
        <dbReference type="EMBL" id="ORY48739.1"/>
    </source>
</evidence>
<dbReference type="Gene3D" id="1.25.10.10">
    <property type="entry name" value="Leucine-rich Repeat Variant"/>
    <property type="match status" value="2"/>
</dbReference>
<keyword evidence="7" id="KW-0539">Nucleus</keyword>
<evidence type="ECO:0000256" key="5">
    <source>
        <dbReference type="ARBA" id="ARBA00022490"/>
    </source>
</evidence>
<comment type="similarity">
    <text evidence="3">Belongs to the exportin family.</text>
</comment>
<dbReference type="PANTHER" id="PTHR12596">
    <property type="entry name" value="EXPORTIN 4,7-RELATED"/>
    <property type="match status" value="1"/>
</dbReference>
<gene>
    <name evidence="9" type="ORF">BCR33DRAFT_763797</name>
</gene>
<dbReference type="OrthoDB" id="5548448at2759"/>
<accession>A0A1Y2CNW8</accession>
<dbReference type="Proteomes" id="UP000193642">
    <property type="component" value="Unassembled WGS sequence"/>
</dbReference>
<dbReference type="GO" id="GO:0005737">
    <property type="term" value="C:cytoplasm"/>
    <property type="evidence" value="ECO:0007669"/>
    <property type="project" value="UniProtKB-SubCell"/>
</dbReference>
<dbReference type="AlphaFoldDB" id="A0A1Y2CNW8"/>
<dbReference type="GO" id="GO:0005049">
    <property type="term" value="F:nuclear export signal receptor activity"/>
    <property type="evidence" value="ECO:0007669"/>
    <property type="project" value="InterPro"/>
</dbReference>
<dbReference type="InterPro" id="IPR016024">
    <property type="entry name" value="ARM-type_fold"/>
</dbReference>
<dbReference type="SUPFAM" id="SSF48371">
    <property type="entry name" value="ARM repeat"/>
    <property type="match status" value="1"/>
</dbReference>
<keyword evidence="5" id="KW-0963">Cytoplasm</keyword>
<proteinExistence type="inferred from homology"/>
<dbReference type="STRING" id="329046.A0A1Y2CNW8"/>